<dbReference type="EMBL" id="FZOO01000004">
    <property type="protein sequence ID" value="SNS49815.1"/>
    <property type="molecule type" value="Genomic_DNA"/>
</dbReference>
<dbReference type="Proteomes" id="UP000198373">
    <property type="component" value="Unassembled WGS sequence"/>
</dbReference>
<keyword evidence="2" id="KW-1185">Reference proteome</keyword>
<accession>A0A239EYZ6</accession>
<name>A0A239EYZ6_9ACTN</name>
<proteinExistence type="predicted"/>
<evidence type="ECO:0000313" key="2">
    <source>
        <dbReference type="Proteomes" id="UP000198373"/>
    </source>
</evidence>
<gene>
    <name evidence="1" type="ORF">SAMN06893096_104377</name>
</gene>
<dbReference type="AlphaFoldDB" id="A0A239EYZ6"/>
<protein>
    <submittedName>
        <fullName evidence="1">Uncharacterized protein</fullName>
    </submittedName>
</protein>
<evidence type="ECO:0000313" key="1">
    <source>
        <dbReference type="EMBL" id="SNS49815.1"/>
    </source>
</evidence>
<sequence>MGDLFRVPSRVPRRRTVPVPVGALVPTLLLALSAACSRSFPRRGASGARRSGVSSGSVRASAAGASVSVSGSLSLVSCSGDAFSVTLGGSDSRAYVLGTTFGIAAVDGDRVTLRVDGREVRCELGRGVPVGRLRVTCRVAAGDTVTFTVERG</sequence>
<reference evidence="2" key="1">
    <citation type="submission" date="2017-06" db="EMBL/GenBank/DDBJ databases">
        <authorList>
            <person name="Varghese N."/>
            <person name="Submissions S."/>
        </authorList>
    </citation>
    <scope>NUCLEOTIDE SEQUENCE [LARGE SCALE GENOMIC DNA]</scope>
    <source>
        <strain evidence="2">DSM 46839</strain>
    </source>
</reference>
<organism evidence="1 2">
    <name type="scientific">Geodermatophilus pulveris</name>
    <dbReference type="NCBI Taxonomy" id="1564159"/>
    <lineage>
        <taxon>Bacteria</taxon>
        <taxon>Bacillati</taxon>
        <taxon>Actinomycetota</taxon>
        <taxon>Actinomycetes</taxon>
        <taxon>Geodermatophilales</taxon>
        <taxon>Geodermatophilaceae</taxon>
        <taxon>Geodermatophilus</taxon>
    </lineage>
</organism>